<sequence>MKIVVFSDGYLKLETLAKSSKTQLFFSQGKKICVFFIFPR</sequence>
<evidence type="ECO:0000313" key="1">
    <source>
        <dbReference type="EMBL" id="BAH46802.1"/>
    </source>
</evidence>
<accession>C0Z9U8</accession>
<dbReference type="AlphaFoldDB" id="C0Z9U8"/>
<dbReference type="STRING" id="358681.BBR47_58250"/>
<reference evidence="1 2" key="1">
    <citation type="submission" date="2005-03" db="EMBL/GenBank/DDBJ databases">
        <title>Brevibacillus brevis strain 47, complete genome.</title>
        <authorList>
            <person name="Hosoyama A."/>
            <person name="Yamada R."/>
            <person name="Hongo Y."/>
            <person name="Terui Y."/>
            <person name="Ankai A."/>
            <person name="Masuyama W."/>
            <person name="Sekiguchi M."/>
            <person name="Takeda T."/>
            <person name="Asano K."/>
            <person name="Ohji S."/>
            <person name="Ichikawa N."/>
            <person name="Narita S."/>
            <person name="Aoki N."/>
            <person name="Miura H."/>
            <person name="Matsushita S."/>
            <person name="Sekigawa T."/>
            <person name="Yamagata H."/>
            <person name="Yoshikawa H."/>
            <person name="Udaka S."/>
            <person name="Tanikawa S."/>
            <person name="Fujita N."/>
        </authorList>
    </citation>
    <scope>NUCLEOTIDE SEQUENCE [LARGE SCALE GENOMIC DNA]</scope>
    <source>
        <strain evidence="2">47 / JCM 6285 / NBRC 100599</strain>
    </source>
</reference>
<name>C0Z9U8_BREBN</name>
<dbReference type="HOGENOM" id="CLU_3285953_0_0_9"/>
<keyword evidence="2" id="KW-1185">Reference proteome</keyword>
<dbReference type="EMBL" id="AP008955">
    <property type="protein sequence ID" value="BAH46802.1"/>
    <property type="molecule type" value="Genomic_DNA"/>
</dbReference>
<dbReference type="Proteomes" id="UP000001877">
    <property type="component" value="Chromosome"/>
</dbReference>
<proteinExistence type="predicted"/>
<protein>
    <submittedName>
        <fullName evidence="1">Uncharacterized protein</fullName>
    </submittedName>
</protein>
<organism evidence="1 2">
    <name type="scientific">Brevibacillus brevis (strain 47 / JCM 6285 / NBRC 100599)</name>
    <dbReference type="NCBI Taxonomy" id="358681"/>
    <lineage>
        <taxon>Bacteria</taxon>
        <taxon>Bacillati</taxon>
        <taxon>Bacillota</taxon>
        <taxon>Bacilli</taxon>
        <taxon>Bacillales</taxon>
        <taxon>Paenibacillaceae</taxon>
        <taxon>Brevibacillus</taxon>
    </lineage>
</organism>
<dbReference type="KEGG" id="bbe:BBR47_58250"/>
<gene>
    <name evidence="1" type="ordered locus">BBR47_58250</name>
</gene>
<evidence type="ECO:0000313" key="2">
    <source>
        <dbReference type="Proteomes" id="UP000001877"/>
    </source>
</evidence>